<evidence type="ECO:0000313" key="2">
    <source>
        <dbReference type="EMBL" id="TWT37804.1"/>
    </source>
</evidence>
<evidence type="ECO:0000313" key="3">
    <source>
        <dbReference type="Proteomes" id="UP000316714"/>
    </source>
</evidence>
<dbReference type="PANTHER" id="PTHR43011:SF1">
    <property type="entry name" value="IRON-SULFUR CLUSTER ASSEMBLY 2 HOMOLOG, MITOCHONDRIAL"/>
    <property type="match status" value="1"/>
</dbReference>
<dbReference type="InterPro" id="IPR016092">
    <property type="entry name" value="ATAP"/>
</dbReference>
<reference evidence="2 3" key="1">
    <citation type="submission" date="2019-02" db="EMBL/GenBank/DDBJ databases">
        <title>Deep-cultivation of Planctomycetes and their phenomic and genomic characterization uncovers novel biology.</title>
        <authorList>
            <person name="Wiegand S."/>
            <person name="Jogler M."/>
            <person name="Boedeker C."/>
            <person name="Pinto D."/>
            <person name="Vollmers J."/>
            <person name="Rivas-Marin E."/>
            <person name="Kohn T."/>
            <person name="Peeters S.H."/>
            <person name="Heuer A."/>
            <person name="Rast P."/>
            <person name="Oberbeckmann S."/>
            <person name="Bunk B."/>
            <person name="Jeske O."/>
            <person name="Meyerdierks A."/>
            <person name="Storesund J.E."/>
            <person name="Kallscheuer N."/>
            <person name="Luecker S."/>
            <person name="Lage O.M."/>
            <person name="Pohl T."/>
            <person name="Merkel B.J."/>
            <person name="Hornburger P."/>
            <person name="Mueller R.-W."/>
            <person name="Bruemmer F."/>
            <person name="Labrenz M."/>
            <person name="Spormann A.M."/>
            <person name="Op Den Camp H."/>
            <person name="Overmann J."/>
            <person name="Amann R."/>
            <person name="Jetten M.S.M."/>
            <person name="Mascher T."/>
            <person name="Medema M.H."/>
            <person name="Devos D.P."/>
            <person name="Kaster A.-K."/>
            <person name="Ovreas L."/>
            <person name="Rohde M."/>
            <person name="Galperin M.Y."/>
            <person name="Jogler C."/>
        </authorList>
    </citation>
    <scope>NUCLEOTIDE SEQUENCE [LARGE SCALE GENOMIC DNA]</scope>
    <source>
        <strain evidence="2 3">KOR34</strain>
    </source>
</reference>
<dbReference type="EMBL" id="SIHJ01000001">
    <property type="protein sequence ID" value="TWT37804.1"/>
    <property type="molecule type" value="Genomic_DNA"/>
</dbReference>
<dbReference type="PANTHER" id="PTHR43011">
    <property type="entry name" value="IRON-SULFUR CLUSTER ASSEMBLY 2 HOMOLOG, MITOCHONDRIAL"/>
    <property type="match status" value="1"/>
</dbReference>
<dbReference type="Gene3D" id="2.60.300.12">
    <property type="entry name" value="HesB-like domain"/>
    <property type="match status" value="1"/>
</dbReference>
<dbReference type="GO" id="GO:0016226">
    <property type="term" value="P:iron-sulfur cluster assembly"/>
    <property type="evidence" value="ECO:0007669"/>
    <property type="project" value="InterPro"/>
</dbReference>
<proteinExistence type="predicted"/>
<dbReference type="GO" id="GO:0005506">
    <property type="term" value="F:iron ion binding"/>
    <property type="evidence" value="ECO:0007669"/>
    <property type="project" value="TreeGrafter"/>
</dbReference>
<dbReference type="Pfam" id="PF01521">
    <property type="entry name" value="Fe-S_biosyn"/>
    <property type="match status" value="1"/>
</dbReference>
<feature type="domain" description="Core" evidence="1">
    <location>
        <begin position="7"/>
        <end position="82"/>
    </location>
</feature>
<dbReference type="Proteomes" id="UP000316714">
    <property type="component" value="Unassembled WGS sequence"/>
</dbReference>
<name>A0A5C5VGM2_9BACT</name>
<dbReference type="GO" id="GO:0051537">
    <property type="term" value="F:2 iron, 2 sulfur cluster binding"/>
    <property type="evidence" value="ECO:0007669"/>
    <property type="project" value="TreeGrafter"/>
</dbReference>
<organism evidence="2 3">
    <name type="scientific">Posidoniimonas corsicana</name>
    <dbReference type="NCBI Taxonomy" id="1938618"/>
    <lineage>
        <taxon>Bacteria</taxon>
        <taxon>Pseudomonadati</taxon>
        <taxon>Planctomycetota</taxon>
        <taxon>Planctomycetia</taxon>
        <taxon>Pirellulales</taxon>
        <taxon>Lacipirellulaceae</taxon>
        <taxon>Posidoniimonas</taxon>
    </lineage>
</organism>
<dbReference type="GO" id="GO:0051539">
    <property type="term" value="F:4 iron, 4 sulfur cluster binding"/>
    <property type="evidence" value="ECO:0007669"/>
    <property type="project" value="TreeGrafter"/>
</dbReference>
<gene>
    <name evidence="2" type="primary">erpA_2</name>
    <name evidence="2" type="ORF">KOR34_27680</name>
</gene>
<evidence type="ECO:0000259" key="1">
    <source>
        <dbReference type="Pfam" id="PF01521"/>
    </source>
</evidence>
<comment type="caution">
    <text evidence="2">The sequence shown here is derived from an EMBL/GenBank/DDBJ whole genome shotgun (WGS) entry which is preliminary data.</text>
</comment>
<dbReference type="NCBIfam" id="TIGR00049">
    <property type="entry name" value="iron-sulfur cluster assembly accessory protein"/>
    <property type="match status" value="1"/>
</dbReference>
<dbReference type="AlphaFoldDB" id="A0A5C5VGM2"/>
<dbReference type="InterPro" id="IPR035903">
    <property type="entry name" value="HesB-like_dom_sf"/>
</dbReference>
<dbReference type="SUPFAM" id="SSF89360">
    <property type="entry name" value="HesB-like domain"/>
    <property type="match status" value="1"/>
</dbReference>
<sequence length="91" mass="10149">MEQNDLSETDYLRVLVTQGGCQGYLYDMRFVTEVEPQSDVVLLSHGVNVVVDKKSLLFLSGTTIDFYDGVEKRGFTFENPNAVTFSGDQSS</sequence>
<dbReference type="InterPro" id="IPR000361">
    <property type="entry name" value="ATAP_core_dom"/>
</dbReference>
<keyword evidence="3" id="KW-1185">Reference proteome</keyword>
<accession>A0A5C5VGM2</accession>
<protein>
    <submittedName>
        <fullName evidence="2">Iron-sulfur cluster insertion protein ErpA</fullName>
    </submittedName>
</protein>